<keyword evidence="1" id="KW-0863">Zinc-finger</keyword>
<comment type="PTM">
    <text evidence="1">Ubiquitinated; autoubiquitinated.</text>
</comment>
<dbReference type="GO" id="GO:0006511">
    <property type="term" value="P:ubiquitin-dependent protein catabolic process"/>
    <property type="evidence" value="ECO:0007669"/>
    <property type="project" value="UniProtKB-UniRule"/>
</dbReference>
<comment type="pathway">
    <text evidence="1">Protein modification; protein ubiquitination.</text>
</comment>
<protein>
    <recommendedName>
        <fullName evidence="1">E3 ubiquitin-protein ligase</fullName>
        <ecNumber evidence="1">2.3.2.27</ecNumber>
    </recommendedName>
</protein>
<comment type="catalytic activity">
    <reaction evidence="1">
        <text>S-ubiquitinyl-[E2 ubiquitin-conjugating enzyme]-L-cysteine + [acceptor protein]-L-lysine = [E2 ubiquitin-conjugating enzyme]-L-cysteine + N(6)-ubiquitinyl-[acceptor protein]-L-lysine.</text>
        <dbReference type="EC" id="2.3.2.27"/>
    </reaction>
</comment>
<dbReference type="OrthoDB" id="10065815at2759"/>
<comment type="function">
    <text evidence="1">E3 ubiquitin-protein ligase that specifically binds poly-ADP-ribosylated proteins and mediates their ubiquitination and subsequent degradation.</text>
</comment>
<evidence type="ECO:0000256" key="2">
    <source>
        <dbReference type="SAM" id="MobiDB-lite"/>
    </source>
</evidence>
<dbReference type="PANTHER" id="PTHR13417">
    <property type="entry name" value="E3 UBIQUITIN-PROTEIN LIGASE RNF146"/>
    <property type="match status" value="1"/>
</dbReference>
<keyword evidence="5" id="KW-1185">Reference proteome</keyword>
<dbReference type="SUPFAM" id="SSF117839">
    <property type="entry name" value="WWE domain"/>
    <property type="match status" value="1"/>
</dbReference>
<comment type="domain">
    <text evidence="1">The WWE domain mediates non-covalent poly(ADP-ribose)-binding.</text>
</comment>
<dbReference type="GO" id="GO:0061630">
    <property type="term" value="F:ubiquitin protein ligase activity"/>
    <property type="evidence" value="ECO:0007669"/>
    <property type="project" value="UniProtKB-UniRule"/>
</dbReference>
<dbReference type="InterPro" id="IPR037197">
    <property type="entry name" value="WWE_dom_sf"/>
</dbReference>
<dbReference type="SMART" id="SM00678">
    <property type="entry name" value="WWE"/>
    <property type="match status" value="1"/>
</dbReference>
<dbReference type="EC" id="2.3.2.27" evidence="1"/>
<dbReference type="EMBL" id="OC914913">
    <property type="protein sequence ID" value="CAD7637458.1"/>
    <property type="molecule type" value="Genomic_DNA"/>
</dbReference>
<keyword evidence="1" id="KW-0862">Zinc</keyword>
<dbReference type="GO" id="GO:0005829">
    <property type="term" value="C:cytosol"/>
    <property type="evidence" value="ECO:0007669"/>
    <property type="project" value="UniProtKB-SubCell"/>
</dbReference>
<dbReference type="Proteomes" id="UP000728032">
    <property type="component" value="Unassembled WGS sequence"/>
</dbReference>
<dbReference type="GO" id="GO:0051865">
    <property type="term" value="P:protein autoubiquitination"/>
    <property type="evidence" value="ECO:0007669"/>
    <property type="project" value="UniProtKB-UniRule"/>
</dbReference>
<feature type="domain" description="WWE" evidence="3">
    <location>
        <begin position="36"/>
        <end position="114"/>
    </location>
</feature>
<comment type="subcellular location">
    <subcellularLocation>
        <location evidence="1">Cytoplasm</location>
        <location evidence="1">Cytosol</location>
    </subcellularLocation>
</comment>
<gene>
    <name evidence="4" type="ORF">ONB1V03_LOCUS825</name>
</gene>
<dbReference type="GO" id="GO:0016055">
    <property type="term" value="P:Wnt signaling pathway"/>
    <property type="evidence" value="ECO:0007669"/>
    <property type="project" value="InterPro"/>
</dbReference>
<evidence type="ECO:0000313" key="5">
    <source>
        <dbReference type="Proteomes" id="UP000728032"/>
    </source>
</evidence>
<evidence type="ECO:0000259" key="3">
    <source>
        <dbReference type="PROSITE" id="PS50918"/>
    </source>
</evidence>
<evidence type="ECO:0000313" key="4">
    <source>
        <dbReference type="EMBL" id="CAD7637458.1"/>
    </source>
</evidence>
<dbReference type="InterPro" id="IPR033509">
    <property type="entry name" value="RNF146"/>
</dbReference>
<dbReference type="InterPro" id="IPR018123">
    <property type="entry name" value="WWE-dom_subgr"/>
</dbReference>
<keyword evidence="1" id="KW-0833">Ubl conjugation pathway</keyword>
<dbReference type="EMBL" id="CAJPVJ010000088">
    <property type="protein sequence ID" value="CAG2160564.1"/>
    <property type="molecule type" value="Genomic_DNA"/>
</dbReference>
<reference evidence="4" key="1">
    <citation type="submission" date="2020-11" db="EMBL/GenBank/DDBJ databases">
        <authorList>
            <person name="Tran Van P."/>
        </authorList>
    </citation>
    <scope>NUCLEOTIDE SEQUENCE</scope>
</reference>
<name>A0A7R9Q9D0_9ACAR</name>
<keyword evidence="1" id="KW-0479">Metal-binding</keyword>
<sequence length="201" mass="22443">MDTQFPVMNGSNKCPLCRRTIDANVLNRPKFVRNGTNGDRPSDAFNSVQWFYEGRKGSGFWAYDHKNTQILEQAFAGDQKMCEIMISGVIYCVDFVRHVQYRKYEPSRKRAVKRDLLSNIDKAKGIAGVSKYLVRDLFAANHSTSDPNNASNAEPNPSNDGNQSVDNISADFAADGDESEEPMAKKIKVEVKGEPDSTSDH</sequence>
<dbReference type="PANTHER" id="PTHR13417:SF2">
    <property type="entry name" value="E3 UBIQUITIN-PROTEIN LIGASE RNF146"/>
    <property type="match status" value="1"/>
</dbReference>
<dbReference type="PROSITE" id="PS50918">
    <property type="entry name" value="WWE"/>
    <property type="match status" value="1"/>
</dbReference>
<accession>A0A7R9Q9D0</accession>
<proteinExistence type="predicted"/>
<dbReference type="GO" id="GO:0072572">
    <property type="term" value="F:poly-ADP-D-ribose binding"/>
    <property type="evidence" value="ECO:0007669"/>
    <property type="project" value="UniProtKB-UniRule"/>
</dbReference>
<feature type="compositionally biased region" description="Basic and acidic residues" evidence="2">
    <location>
        <begin position="182"/>
        <end position="201"/>
    </location>
</feature>
<dbReference type="AlphaFoldDB" id="A0A7R9Q9D0"/>
<dbReference type="UniPathway" id="UPA00143"/>
<keyword evidence="1" id="KW-0963">Cytoplasm</keyword>
<dbReference type="GO" id="GO:0005634">
    <property type="term" value="C:nucleus"/>
    <property type="evidence" value="ECO:0007669"/>
    <property type="project" value="TreeGrafter"/>
</dbReference>
<keyword evidence="1" id="KW-0808">Transferase</keyword>
<dbReference type="Gene3D" id="3.30.720.50">
    <property type="match status" value="1"/>
</dbReference>
<feature type="compositionally biased region" description="Low complexity" evidence="2">
    <location>
        <begin position="145"/>
        <end position="160"/>
    </location>
</feature>
<dbReference type="Pfam" id="PF02825">
    <property type="entry name" value="WWE"/>
    <property type="match status" value="1"/>
</dbReference>
<organism evidence="4">
    <name type="scientific">Oppiella nova</name>
    <dbReference type="NCBI Taxonomy" id="334625"/>
    <lineage>
        <taxon>Eukaryota</taxon>
        <taxon>Metazoa</taxon>
        <taxon>Ecdysozoa</taxon>
        <taxon>Arthropoda</taxon>
        <taxon>Chelicerata</taxon>
        <taxon>Arachnida</taxon>
        <taxon>Acari</taxon>
        <taxon>Acariformes</taxon>
        <taxon>Sarcoptiformes</taxon>
        <taxon>Oribatida</taxon>
        <taxon>Brachypylina</taxon>
        <taxon>Oppioidea</taxon>
        <taxon>Oppiidae</taxon>
        <taxon>Oppiella</taxon>
    </lineage>
</organism>
<feature type="region of interest" description="Disordered" evidence="2">
    <location>
        <begin position="143"/>
        <end position="201"/>
    </location>
</feature>
<evidence type="ECO:0000256" key="1">
    <source>
        <dbReference type="RuleBase" id="RU367115"/>
    </source>
</evidence>
<dbReference type="InterPro" id="IPR004170">
    <property type="entry name" value="WWE_dom"/>
</dbReference>
<dbReference type="GO" id="GO:0008270">
    <property type="term" value="F:zinc ion binding"/>
    <property type="evidence" value="ECO:0007669"/>
    <property type="project" value="UniProtKB-UniRule"/>
</dbReference>